<keyword evidence="2" id="KW-1185">Reference proteome</keyword>
<proteinExistence type="predicted"/>
<sequence>MVANGATLVARQAWCDGCSVIGGGGEALLICSSHTAAIFVDDDDTMATGGGLHGGFGFKEKKLGLKRMTWHALIGSHACARINAM</sequence>
<evidence type="ECO:0000313" key="1">
    <source>
        <dbReference type="EMBL" id="QCD86834.1"/>
    </source>
</evidence>
<protein>
    <submittedName>
        <fullName evidence="1">Uncharacterized protein</fullName>
    </submittedName>
</protein>
<organism evidence="1 2">
    <name type="scientific">Vigna unguiculata</name>
    <name type="common">Cowpea</name>
    <dbReference type="NCBI Taxonomy" id="3917"/>
    <lineage>
        <taxon>Eukaryota</taxon>
        <taxon>Viridiplantae</taxon>
        <taxon>Streptophyta</taxon>
        <taxon>Embryophyta</taxon>
        <taxon>Tracheophyta</taxon>
        <taxon>Spermatophyta</taxon>
        <taxon>Magnoliopsida</taxon>
        <taxon>eudicotyledons</taxon>
        <taxon>Gunneridae</taxon>
        <taxon>Pentapetalae</taxon>
        <taxon>rosids</taxon>
        <taxon>fabids</taxon>
        <taxon>Fabales</taxon>
        <taxon>Fabaceae</taxon>
        <taxon>Papilionoideae</taxon>
        <taxon>50 kb inversion clade</taxon>
        <taxon>NPAAA clade</taxon>
        <taxon>indigoferoid/millettioid clade</taxon>
        <taxon>Phaseoleae</taxon>
        <taxon>Vigna</taxon>
    </lineage>
</organism>
<name>A0A4D6LF15_VIGUN</name>
<evidence type="ECO:0000313" key="2">
    <source>
        <dbReference type="Proteomes" id="UP000501690"/>
    </source>
</evidence>
<gene>
    <name evidence="1" type="ORF">DEO72_LG3g1360</name>
</gene>
<reference evidence="1 2" key="1">
    <citation type="submission" date="2019-04" db="EMBL/GenBank/DDBJ databases">
        <title>An improved genome assembly and genetic linkage map for asparagus bean, Vigna unguiculata ssp. sesquipedialis.</title>
        <authorList>
            <person name="Xia Q."/>
            <person name="Zhang R."/>
            <person name="Dong Y."/>
        </authorList>
    </citation>
    <scope>NUCLEOTIDE SEQUENCE [LARGE SCALE GENOMIC DNA]</scope>
    <source>
        <tissue evidence="1">Leaf</tissue>
    </source>
</reference>
<dbReference type="EMBL" id="CP039347">
    <property type="protein sequence ID" value="QCD86834.1"/>
    <property type="molecule type" value="Genomic_DNA"/>
</dbReference>
<dbReference type="AlphaFoldDB" id="A0A4D6LF15"/>
<dbReference type="Proteomes" id="UP000501690">
    <property type="component" value="Linkage Group LG3"/>
</dbReference>
<accession>A0A4D6LF15</accession>